<dbReference type="PANTHER" id="PTHR20902:SF0">
    <property type="entry name" value="TRAFFICKING PROTEIN PARTICLE COMPLEX SUBUNIT 5"/>
    <property type="match status" value="1"/>
</dbReference>
<organism evidence="8">
    <name type="scientific">Puccinia triticina (isolate 1-1 / race 1 (BBBD))</name>
    <name type="common">Brown leaf rust fungus</name>
    <dbReference type="NCBI Taxonomy" id="630390"/>
    <lineage>
        <taxon>Eukaryota</taxon>
        <taxon>Fungi</taxon>
        <taxon>Dikarya</taxon>
        <taxon>Basidiomycota</taxon>
        <taxon>Pucciniomycotina</taxon>
        <taxon>Pucciniomycetes</taxon>
        <taxon>Pucciniales</taxon>
        <taxon>Pucciniaceae</taxon>
        <taxon>Puccinia</taxon>
    </lineage>
</organism>
<dbReference type="VEuPathDB" id="FungiDB:PTTG_09408"/>
<reference evidence="9" key="4">
    <citation type="submission" date="2025-05" db="UniProtKB">
        <authorList>
            <consortium name="EnsemblFungi"/>
        </authorList>
    </citation>
    <scope>IDENTIFICATION</scope>
    <source>
        <strain evidence="9">isolate 1-1 / race 1 (BBBD)</strain>
    </source>
</reference>
<evidence type="ECO:0000256" key="4">
    <source>
        <dbReference type="ARBA" id="ARBA00022824"/>
    </source>
</evidence>
<gene>
    <name evidence="8" type="ORF">PTTG_09408</name>
</gene>
<dbReference type="GO" id="GO:1990072">
    <property type="term" value="C:TRAPPIII protein complex"/>
    <property type="evidence" value="ECO:0007669"/>
    <property type="project" value="TreeGrafter"/>
</dbReference>
<evidence type="ECO:0000256" key="1">
    <source>
        <dbReference type="ARBA" id="ARBA00004240"/>
    </source>
</evidence>
<dbReference type="PIRSF" id="PIRSF017479">
    <property type="entry name" value="TRAPP_I_complex_Trs31"/>
    <property type="match status" value="1"/>
</dbReference>
<keyword evidence="10" id="KW-1185">Reference proteome</keyword>
<dbReference type="STRING" id="630390.A0A180G7S8"/>
<reference evidence="8" key="2">
    <citation type="submission" date="2016-05" db="EMBL/GenBank/DDBJ databases">
        <title>Comparative analysis highlights variable genome content of wheat rusts and divergence of the mating loci.</title>
        <authorList>
            <person name="Cuomo C.A."/>
            <person name="Bakkeren G."/>
            <person name="Szabo L."/>
            <person name="Khalil H."/>
            <person name="Joly D."/>
            <person name="Goldberg J."/>
            <person name="Young S."/>
            <person name="Zeng Q."/>
            <person name="Fellers J."/>
        </authorList>
    </citation>
    <scope>NUCLEOTIDE SEQUENCE [LARGE SCALE GENOMIC DNA]</scope>
    <source>
        <strain evidence="8">1-1 BBBD Race 1</strain>
    </source>
</reference>
<evidence type="ECO:0000313" key="9">
    <source>
        <dbReference type="EnsemblFungi" id="PTTG_09408-t43_1-p1"/>
    </source>
</evidence>
<reference evidence="9 10" key="3">
    <citation type="journal article" date="2017" name="G3 (Bethesda)">
        <title>Comparative analysis highlights variable genome content of wheat rusts and divergence of the mating loci.</title>
        <authorList>
            <person name="Cuomo C.A."/>
            <person name="Bakkeren G."/>
            <person name="Khalil H.B."/>
            <person name="Panwar V."/>
            <person name="Joly D."/>
            <person name="Linning R."/>
            <person name="Sakthikumar S."/>
            <person name="Song X."/>
            <person name="Adiconis X."/>
            <person name="Fan L."/>
            <person name="Goldberg J.M."/>
            <person name="Levin J.Z."/>
            <person name="Young S."/>
            <person name="Zeng Q."/>
            <person name="Anikster Y."/>
            <person name="Bruce M."/>
            <person name="Wang M."/>
            <person name="Yin C."/>
            <person name="McCallum B."/>
            <person name="Szabo L.J."/>
            <person name="Hulbert S."/>
            <person name="Chen X."/>
            <person name="Fellers J.P."/>
        </authorList>
    </citation>
    <scope>NUCLEOTIDE SEQUENCE</scope>
    <source>
        <strain evidence="9">isolate 1-1 / race 1 (BBBD)</strain>
        <strain evidence="10">Isolate 1-1 / race 1 (BBBD)</strain>
    </source>
</reference>
<dbReference type="GO" id="GO:1990070">
    <property type="term" value="C:TRAPPI protein complex"/>
    <property type="evidence" value="ECO:0007669"/>
    <property type="project" value="TreeGrafter"/>
</dbReference>
<reference evidence="8" key="1">
    <citation type="submission" date="2009-11" db="EMBL/GenBank/DDBJ databases">
        <authorList>
            <consortium name="The Broad Institute Genome Sequencing Platform"/>
            <person name="Ward D."/>
            <person name="Feldgarden M."/>
            <person name="Earl A."/>
            <person name="Young S.K."/>
            <person name="Zeng Q."/>
            <person name="Koehrsen M."/>
            <person name="Alvarado L."/>
            <person name="Berlin A."/>
            <person name="Bochicchio J."/>
            <person name="Borenstein D."/>
            <person name="Chapman S.B."/>
            <person name="Chen Z."/>
            <person name="Engels R."/>
            <person name="Freedman E."/>
            <person name="Gellesch M."/>
            <person name="Goldberg J."/>
            <person name="Griggs A."/>
            <person name="Gujja S."/>
            <person name="Heilman E."/>
            <person name="Heiman D."/>
            <person name="Hepburn T."/>
            <person name="Howarth C."/>
            <person name="Jen D."/>
            <person name="Larson L."/>
            <person name="Lewis B."/>
            <person name="Mehta T."/>
            <person name="Park D."/>
            <person name="Pearson M."/>
            <person name="Roberts A."/>
            <person name="Saif S."/>
            <person name="Shea T."/>
            <person name="Shenoy N."/>
            <person name="Sisk P."/>
            <person name="Stolte C."/>
            <person name="Sykes S."/>
            <person name="Thomson T."/>
            <person name="Walk T."/>
            <person name="White J."/>
            <person name="Yandava C."/>
            <person name="Izard J."/>
            <person name="Baranova O.V."/>
            <person name="Blanton J.M."/>
            <person name="Tanner A.C."/>
            <person name="Dewhirst F.E."/>
            <person name="Haas B."/>
            <person name="Nusbaum C."/>
            <person name="Birren B."/>
        </authorList>
    </citation>
    <scope>NUCLEOTIDE SEQUENCE [LARGE SCALE GENOMIC DNA]</scope>
    <source>
        <strain evidence="8">1-1 BBBD Race 1</strain>
    </source>
</reference>
<evidence type="ECO:0000313" key="8">
    <source>
        <dbReference type="EMBL" id="OAV88529.1"/>
    </source>
</evidence>
<dbReference type="Pfam" id="PF04051">
    <property type="entry name" value="TRAPP"/>
    <property type="match status" value="1"/>
</dbReference>
<dbReference type="GO" id="GO:0005783">
    <property type="term" value="C:endoplasmic reticulum"/>
    <property type="evidence" value="ECO:0007669"/>
    <property type="project" value="UniProtKB-SubCell"/>
</dbReference>
<accession>A0A180G7S8</accession>
<protein>
    <recommendedName>
        <fullName evidence="7">Trafficking protein particle complex subunit</fullName>
    </recommendedName>
</protein>
<dbReference type="InterPro" id="IPR016696">
    <property type="entry name" value="TRAPP-I_su5"/>
</dbReference>
<name>A0A180G7S8_PUCT1</name>
<dbReference type="EnsemblFungi" id="PTTG_09408-t43_1">
    <property type="protein sequence ID" value="PTTG_09408-t43_1-p1"/>
    <property type="gene ID" value="PTTG_09408"/>
</dbReference>
<evidence type="ECO:0000313" key="10">
    <source>
        <dbReference type="Proteomes" id="UP000005240"/>
    </source>
</evidence>
<dbReference type="GO" id="GO:1990071">
    <property type="term" value="C:TRAPPII protein complex"/>
    <property type="evidence" value="ECO:0007669"/>
    <property type="project" value="TreeGrafter"/>
</dbReference>
<dbReference type="SUPFAM" id="SSF111126">
    <property type="entry name" value="Ligand-binding domain in the NO signalling and Golgi transport"/>
    <property type="match status" value="1"/>
</dbReference>
<dbReference type="InterPro" id="IPR024096">
    <property type="entry name" value="NO_sig/Golgi_transp_ligand-bd"/>
</dbReference>
<dbReference type="CDD" id="cd14943">
    <property type="entry name" value="TRAPPC5_Trs31"/>
    <property type="match status" value="1"/>
</dbReference>
<evidence type="ECO:0000256" key="6">
    <source>
        <dbReference type="ARBA" id="ARBA00023034"/>
    </source>
</evidence>
<keyword evidence="3 7" id="KW-0813">Transport</keyword>
<evidence type="ECO:0000256" key="5">
    <source>
        <dbReference type="ARBA" id="ARBA00022892"/>
    </source>
</evidence>
<sequence>MSARDFRPSDPQRASLPADLTSLSQRFSPLFQTRKPRASSIYSRPIFPTPNVPSRHISTSSTSTAVSGSTALASNSYTVSSLDVNLVAFELLFAEIVRYTQQRVDGIGEFEKKLNILGYQVGSRLLSLLSLRDALSGSPNAISLSTGKSISLGGGSISSASSAVPIRLIRLVPVLSWIHSTLWKTVVGKAADVLEHSNENEDEYMISDNDLLITRAITIPKDMSQLSCGAYMAGIVEGALDGLGFPSRVTSHSAPSPQFPKRTTLLIKFEKACIDREKTFST</sequence>
<dbReference type="AlphaFoldDB" id="A0A180G7S8"/>
<dbReference type="InterPro" id="IPR007194">
    <property type="entry name" value="TRAPP_component"/>
</dbReference>
<dbReference type="EMBL" id="ADAS02000171">
    <property type="protein sequence ID" value="OAV88529.1"/>
    <property type="molecule type" value="Genomic_DNA"/>
</dbReference>
<proteinExistence type="inferred from homology"/>
<comment type="subcellular location">
    <subcellularLocation>
        <location evidence="1">Endoplasmic reticulum</location>
    </subcellularLocation>
    <subcellularLocation>
        <location evidence="7">Golgi apparatus</location>
        <location evidence="7">cis-Golgi network</location>
    </subcellularLocation>
</comment>
<dbReference type="Proteomes" id="UP000005240">
    <property type="component" value="Unassembled WGS sequence"/>
</dbReference>
<dbReference type="PANTHER" id="PTHR20902">
    <property type="entry name" value="41-2 PROTEIN ANTIGEN-RELATED"/>
    <property type="match status" value="1"/>
</dbReference>
<dbReference type="FunFam" id="3.30.1380.20:FF:000002">
    <property type="entry name" value="Trafficking protein particle complex subunit"/>
    <property type="match status" value="1"/>
</dbReference>
<dbReference type="OrthoDB" id="2503617at2759"/>
<keyword evidence="5 7" id="KW-0931">ER-Golgi transport</keyword>
<keyword evidence="6 7" id="KW-0333">Golgi apparatus</keyword>
<evidence type="ECO:0000256" key="2">
    <source>
        <dbReference type="ARBA" id="ARBA00006218"/>
    </source>
</evidence>
<comment type="subunit">
    <text evidence="7">Part of the multisubunit TRAPP (transport protein particle) complex.</text>
</comment>
<comment type="similarity">
    <text evidence="2 7">Belongs to the TRAPP small subunits family. BET3 subfamily.</text>
</comment>
<evidence type="ECO:0000256" key="3">
    <source>
        <dbReference type="ARBA" id="ARBA00022448"/>
    </source>
</evidence>
<dbReference type="GO" id="GO:0006888">
    <property type="term" value="P:endoplasmic reticulum to Golgi vesicle-mediated transport"/>
    <property type="evidence" value="ECO:0007669"/>
    <property type="project" value="TreeGrafter"/>
</dbReference>
<dbReference type="Gene3D" id="3.30.1380.20">
    <property type="entry name" value="Trafficking protein particle complex subunit 3"/>
    <property type="match status" value="1"/>
</dbReference>
<keyword evidence="4 7" id="KW-0256">Endoplasmic reticulum</keyword>
<evidence type="ECO:0000256" key="7">
    <source>
        <dbReference type="PIRNR" id="PIRNR017479"/>
    </source>
</evidence>